<keyword evidence="4" id="KW-0472">Membrane</keyword>
<organism evidence="7 8">
    <name type="scientific">Pegethrix bostrychoides GSE-TBD4-15B</name>
    <dbReference type="NCBI Taxonomy" id="2839662"/>
    <lineage>
        <taxon>Bacteria</taxon>
        <taxon>Bacillati</taxon>
        <taxon>Cyanobacteriota</taxon>
        <taxon>Cyanophyceae</taxon>
        <taxon>Oculatellales</taxon>
        <taxon>Oculatellaceae</taxon>
        <taxon>Pegethrix</taxon>
    </lineage>
</organism>
<feature type="compositionally biased region" description="Basic and acidic residues" evidence="5">
    <location>
        <begin position="9"/>
        <end position="22"/>
    </location>
</feature>
<evidence type="ECO:0000256" key="4">
    <source>
        <dbReference type="ARBA" id="ARBA00023136"/>
    </source>
</evidence>
<dbReference type="InterPro" id="IPR006073">
    <property type="entry name" value="GTP-bd"/>
</dbReference>
<evidence type="ECO:0000259" key="6">
    <source>
        <dbReference type="Pfam" id="PF01926"/>
    </source>
</evidence>
<keyword evidence="2" id="KW-0812">Transmembrane</keyword>
<dbReference type="Proteomes" id="UP000707356">
    <property type="component" value="Unassembled WGS sequence"/>
</dbReference>
<dbReference type="Gene3D" id="3.40.50.300">
    <property type="entry name" value="P-loop containing nucleotide triphosphate hydrolases"/>
    <property type="match status" value="1"/>
</dbReference>
<comment type="subcellular location">
    <subcellularLocation>
        <location evidence="1">Membrane</location>
        <topology evidence="1">Multi-pass membrane protein</topology>
    </subcellularLocation>
</comment>
<proteinExistence type="predicted"/>
<evidence type="ECO:0000256" key="1">
    <source>
        <dbReference type="ARBA" id="ARBA00004141"/>
    </source>
</evidence>
<reference evidence="7" key="1">
    <citation type="submission" date="2021-05" db="EMBL/GenBank/DDBJ databases">
        <authorList>
            <person name="Pietrasiak N."/>
            <person name="Ward R."/>
            <person name="Stajich J.E."/>
            <person name="Kurbessoian T."/>
        </authorList>
    </citation>
    <scope>NUCLEOTIDE SEQUENCE</scope>
    <source>
        <strain evidence="7">GSE-TBD4-15B</strain>
    </source>
</reference>
<dbReference type="InterPro" id="IPR027417">
    <property type="entry name" value="P-loop_NTPase"/>
</dbReference>
<dbReference type="Pfam" id="PF05128">
    <property type="entry name" value="DUF697"/>
    <property type="match status" value="1"/>
</dbReference>
<dbReference type="AlphaFoldDB" id="A0A951PEZ5"/>
<dbReference type="InterPro" id="IPR021147">
    <property type="entry name" value="DUF697"/>
</dbReference>
<dbReference type="GO" id="GO:0002098">
    <property type="term" value="P:tRNA wobble uridine modification"/>
    <property type="evidence" value="ECO:0007669"/>
    <property type="project" value="TreeGrafter"/>
</dbReference>
<dbReference type="GO" id="GO:0005525">
    <property type="term" value="F:GTP binding"/>
    <property type="evidence" value="ECO:0007669"/>
    <property type="project" value="InterPro"/>
</dbReference>
<protein>
    <submittedName>
        <fullName evidence="7">GTP-binding protein</fullName>
    </submittedName>
</protein>
<keyword evidence="3" id="KW-1133">Transmembrane helix</keyword>
<sequence>MQQVKYRGQKRDGQRDGQRDSQRSYSPDSTELQATLKTDCDRLTASLEKLEQGLIRIAVFGLVSRGKSAVINALIGQKLLQTGPLHGVTQYPRSVYWSDLAGGSRARAMNIELIDTPGLDEVGGESRASMARQVAEQADLILFVVAGDITRTEYQALSELQAGCKPVILVFNKTDLYPNQDRQTIYRKLETLFAADSLLTNRPVLAAQDIVRVAAAPAPIQLRVEWSDGRVTHEWETPPAEIEELRQKLLEILEREGQSLLALNALRQARATEADLAQKTLRLHQEEAEALIWQFAKWKSIAVAANPVAVLDLLGGAATDLVMIRNLAQLYGLPITNHEAGKLLRAILWSSGSLLLGELGSGLLLGAGKSAAAVASAFDSVSGVMAYGSAAVAQASLSGYGSYRIGKAAQTYLEQGCTWGPQGVDTVINEILQQVDAETIIHRLRQELRPQAAEK</sequence>
<reference evidence="7" key="2">
    <citation type="journal article" date="2022" name="Microbiol. Resour. Announc.">
        <title>Metagenome Sequencing to Explore Phylogenomics of Terrestrial Cyanobacteria.</title>
        <authorList>
            <person name="Ward R.D."/>
            <person name="Stajich J.E."/>
            <person name="Johansen J.R."/>
            <person name="Huntemann M."/>
            <person name="Clum A."/>
            <person name="Foster B."/>
            <person name="Foster B."/>
            <person name="Roux S."/>
            <person name="Palaniappan K."/>
            <person name="Varghese N."/>
            <person name="Mukherjee S."/>
            <person name="Reddy T.B.K."/>
            <person name="Daum C."/>
            <person name="Copeland A."/>
            <person name="Chen I.A."/>
            <person name="Ivanova N.N."/>
            <person name="Kyrpides N.C."/>
            <person name="Shapiro N."/>
            <person name="Eloe-Fadrosh E.A."/>
            <person name="Pietrasiak N."/>
        </authorList>
    </citation>
    <scope>NUCLEOTIDE SEQUENCE</scope>
    <source>
        <strain evidence="7">GSE-TBD4-15B</strain>
    </source>
</reference>
<gene>
    <name evidence="7" type="ORF">KME07_23455</name>
</gene>
<evidence type="ECO:0000256" key="3">
    <source>
        <dbReference type="ARBA" id="ARBA00022989"/>
    </source>
</evidence>
<dbReference type="PANTHER" id="PTHR42714:SF6">
    <property type="entry name" value="TRANSLATION INITIATION FACTOR IF-2"/>
    <property type="match status" value="1"/>
</dbReference>
<comment type="caution">
    <text evidence="7">The sequence shown here is derived from an EMBL/GenBank/DDBJ whole genome shotgun (WGS) entry which is preliminary data.</text>
</comment>
<dbReference type="GO" id="GO:0016020">
    <property type="term" value="C:membrane"/>
    <property type="evidence" value="ECO:0007669"/>
    <property type="project" value="UniProtKB-SubCell"/>
</dbReference>
<feature type="region of interest" description="Disordered" evidence="5">
    <location>
        <begin position="1"/>
        <end position="31"/>
    </location>
</feature>
<dbReference type="PANTHER" id="PTHR42714">
    <property type="entry name" value="TRNA MODIFICATION GTPASE GTPBP3"/>
    <property type="match status" value="1"/>
</dbReference>
<dbReference type="GO" id="GO:0005737">
    <property type="term" value="C:cytoplasm"/>
    <property type="evidence" value="ECO:0007669"/>
    <property type="project" value="TreeGrafter"/>
</dbReference>
<evidence type="ECO:0000313" key="8">
    <source>
        <dbReference type="Proteomes" id="UP000707356"/>
    </source>
</evidence>
<dbReference type="EMBL" id="JAHHHV010000088">
    <property type="protein sequence ID" value="MBW4468394.1"/>
    <property type="molecule type" value="Genomic_DNA"/>
</dbReference>
<dbReference type="Pfam" id="PF01926">
    <property type="entry name" value="MMR_HSR1"/>
    <property type="match status" value="1"/>
</dbReference>
<evidence type="ECO:0000313" key="7">
    <source>
        <dbReference type="EMBL" id="MBW4468394.1"/>
    </source>
</evidence>
<evidence type="ECO:0000256" key="5">
    <source>
        <dbReference type="SAM" id="MobiDB-lite"/>
    </source>
</evidence>
<dbReference type="CDD" id="cd00880">
    <property type="entry name" value="Era_like"/>
    <property type="match status" value="1"/>
</dbReference>
<accession>A0A951PEZ5</accession>
<name>A0A951PEZ5_9CYAN</name>
<dbReference type="GO" id="GO:0030488">
    <property type="term" value="P:tRNA methylation"/>
    <property type="evidence" value="ECO:0007669"/>
    <property type="project" value="TreeGrafter"/>
</dbReference>
<dbReference type="SUPFAM" id="SSF52540">
    <property type="entry name" value="P-loop containing nucleoside triphosphate hydrolases"/>
    <property type="match status" value="1"/>
</dbReference>
<evidence type="ECO:0000256" key="2">
    <source>
        <dbReference type="ARBA" id="ARBA00022692"/>
    </source>
</evidence>
<feature type="domain" description="G" evidence="6">
    <location>
        <begin position="56"/>
        <end position="173"/>
    </location>
</feature>